<dbReference type="OrthoDB" id="1906821at2"/>
<dbReference type="AlphaFoldDB" id="A0A1I6PZP5"/>
<name>A0A1I6PZP5_9BACL</name>
<accession>A0A1I6PZP5</accession>
<dbReference type="Proteomes" id="UP000198660">
    <property type="component" value="Unassembled WGS sequence"/>
</dbReference>
<dbReference type="RefSeq" id="WP_091834136.1">
    <property type="nucleotide sequence ID" value="NZ_FPAA01000002.1"/>
</dbReference>
<organism evidence="1 2">
    <name type="scientific">Marininema halotolerans</name>
    <dbReference type="NCBI Taxonomy" id="1155944"/>
    <lineage>
        <taxon>Bacteria</taxon>
        <taxon>Bacillati</taxon>
        <taxon>Bacillota</taxon>
        <taxon>Bacilli</taxon>
        <taxon>Bacillales</taxon>
        <taxon>Thermoactinomycetaceae</taxon>
        <taxon>Marininema</taxon>
    </lineage>
</organism>
<protein>
    <submittedName>
        <fullName evidence="1">Uncharacterized protein</fullName>
    </submittedName>
</protein>
<evidence type="ECO:0000313" key="1">
    <source>
        <dbReference type="EMBL" id="SFS45545.1"/>
    </source>
</evidence>
<sequence length="114" mass="13487">MEISKFVMSYDLHDSNVEKYTYLSQEHKVILDIELCNWRQRAFQKGQSEITMKRLIFDDVEDVQIEPSNLEIKDFEILTVDTTMKNSKSLKMVLHDEGIIIVMVIIAGRVYWEK</sequence>
<evidence type="ECO:0000313" key="2">
    <source>
        <dbReference type="Proteomes" id="UP000198660"/>
    </source>
</evidence>
<reference evidence="2" key="1">
    <citation type="submission" date="2016-10" db="EMBL/GenBank/DDBJ databases">
        <authorList>
            <person name="Varghese N."/>
            <person name="Submissions S."/>
        </authorList>
    </citation>
    <scope>NUCLEOTIDE SEQUENCE [LARGE SCALE GENOMIC DNA]</scope>
    <source>
        <strain evidence="2">DSM 45789</strain>
    </source>
</reference>
<keyword evidence="2" id="KW-1185">Reference proteome</keyword>
<gene>
    <name evidence="1" type="ORF">SAMN05444972_102238</name>
</gene>
<dbReference type="EMBL" id="FPAA01000002">
    <property type="protein sequence ID" value="SFS45545.1"/>
    <property type="molecule type" value="Genomic_DNA"/>
</dbReference>
<proteinExistence type="predicted"/>